<sequence>MCGSALIPPNQTTPAGDMDGMCQLLRPGRVAGVNSGLGPM</sequence>
<proteinExistence type="predicted"/>
<reference evidence="1" key="1">
    <citation type="submission" date="2014-11" db="EMBL/GenBank/DDBJ databases">
        <authorList>
            <person name="Amaro Gonzalez C."/>
        </authorList>
    </citation>
    <scope>NUCLEOTIDE SEQUENCE</scope>
</reference>
<accession>A0A0E9VG68</accession>
<evidence type="ECO:0000313" key="1">
    <source>
        <dbReference type="EMBL" id="JAH76415.1"/>
    </source>
</evidence>
<reference evidence="1" key="2">
    <citation type="journal article" date="2015" name="Fish Shellfish Immunol.">
        <title>Early steps in the European eel (Anguilla anguilla)-Vibrio vulnificus interaction in the gills: Role of the RtxA13 toxin.</title>
        <authorList>
            <person name="Callol A."/>
            <person name="Pajuelo D."/>
            <person name="Ebbesson L."/>
            <person name="Teles M."/>
            <person name="MacKenzie S."/>
            <person name="Amaro C."/>
        </authorList>
    </citation>
    <scope>NUCLEOTIDE SEQUENCE</scope>
</reference>
<dbReference type="EMBL" id="GBXM01032162">
    <property type="protein sequence ID" value="JAH76415.1"/>
    <property type="molecule type" value="Transcribed_RNA"/>
</dbReference>
<organism evidence="1">
    <name type="scientific">Anguilla anguilla</name>
    <name type="common">European freshwater eel</name>
    <name type="synonym">Muraena anguilla</name>
    <dbReference type="NCBI Taxonomy" id="7936"/>
    <lineage>
        <taxon>Eukaryota</taxon>
        <taxon>Metazoa</taxon>
        <taxon>Chordata</taxon>
        <taxon>Craniata</taxon>
        <taxon>Vertebrata</taxon>
        <taxon>Euteleostomi</taxon>
        <taxon>Actinopterygii</taxon>
        <taxon>Neopterygii</taxon>
        <taxon>Teleostei</taxon>
        <taxon>Anguilliformes</taxon>
        <taxon>Anguillidae</taxon>
        <taxon>Anguilla</taxon>
    </lineage>
</organism>
<name>A0A0E9VG68_ANGAN</name>
<protein>
    <submittedName>
        <fullName evidence="1">Uncharacterized protein</fullName>
    </submittedName>
</protein>
<dbReference type="AlphaFoldDB" id="A0A0E9VG68"/>